<dbReference type="AlphaFoldDB" id="K1RDQ2"/>
<dbReference type="OMA" id="MTVVTCC"/>
<keyword evidence="3" id="KW-1185">Reference proteome</keyword>
<dbReference type="FunCoup" id="K1RDQ2">
    <property type="interactions" value="1504"/>
</dbReference>
<accession>K1RDQ2</accession>
<dbReference type="EnsemblMetazoa" id="G10489.3">
    <property type="protein sequence ID" value="G10489.3:cds"/>
    <property type="gene ID" value="G10489"/>
</dbReference>
<dbReference type="EMBL" id="JH818863">
    <property type="protein sequence ID" value="EKC32231.1"/>
    <property type="molecule type" value="Genomic_DNA"/>
</dbReference>
<protein>
    <submittedName>
        <fullName evidence="1 2">Acidic fibroblast growth factor intracellular-binding protein</fullName>
    </submittedName>
</protein>
<dbReference type="PANTHER" id="PTHR13223:SF2">
    <property type="entry name" value="ACIDIC FIBROBLAST GROWTH FACTOR INTRACELLULAR-BINDING PROTEIN"/>
    <property type="match status" value="1"/>
</dbReference>
<dbReference type="HOGENOM" id="CLU_039181_0_0_1"/>
<dbReference type="Proteomes" id="UP000005408">
    <property type="component" value="Unassembled WGS sequence"/>
</dbReference>
<dbReference type="GO" id="GO:0005634">
    <property type="term" value="C:nucleus"/>
    <property type="evidence" value="ECO:0007669"/>
    <property type="project" value="TreeGrafter"/>
</dbReference>
<evidence type="ECO:0000313" key="2">
    <source>
        <dbReference type="EnsemblMetazoa" id="G10489.3:cds"/>
    </source>
</evidence>
<gene>
    <name evidence="1" type="ORF">CGI_10026218</name>
</gene>
<dbReference type="InterPro" id="IPR008614">
    <property type="entry name" value="FIBP"/>
</dbReference>
<sequence>MTAVDVFVGNYTLIDSELYGLWLNGYSAQDAALFLQKSGVLQKADVSMEIVYSDIQDQYRLFFGLEKLLQSPPKLIDQQIYQMDTDMQRQVIERYYQFDSVVVREILGRKLSSRNRKDMDDVSEKTRIPIRSCRRQFDNLKRVFKTVEEMMGSLVENIKTHYLLSEDLARQYAAIVFIANNRFETGKKKLSHLSFEDFVFCANQMITNWSYSSVECTVHADMDVDLDRGFLHDLRELKMISEKEVLDEHKGQVISHLKPSLTKKSRQVLEESFKNNSKAIINIACGLNHSKDVRDIFVDLVEKVTEPCMSAGLSGSDMEAFLNAYKDTIVRMDVFRLQPHMLAVWDRYMKTLKLCVLQIYHT</sequence>
<name>K1RDQ2_MAGGI</name>
<reference evidence="1" key="1">
    <citation type="journal article" date="2012" name="Nature">
        <title>The oyster genome reveals stress adaptation and complexity of shell formation.</title>
        <authorList>
            <person name="Zhang G."/>
            <person name="Fang X."/>
            <person name="Guo X."/>
            <person name="Li L."/>
            <person name="Luo R."/>
            <person name="Xu F."/>
            <person name="Yang P."/>
            <person name="Zhang L."/>
            <person name="Wang X."/>
            <person name="Qi H."/>
            <person name="Xiong Z."/>
            <person name="Que H."/>
            <person name="Xie Y."/>
            <person name="Holland P.W."/>
            <person name="Paps J."/>
            <person name="Zhu Y."/>
            <person name="Wu F."/>
            <person name="Chen Y."/>
            <person name="Wang J."/>
            <person name="Peng C."/>
            <person name="Meng J."/>
            <person name="Yang L."/>
            <person name="Liu J."/>
            <person name="Wen B."/>
            <person name="Zhang N."/>
            <person name="Huang Z."/>
            <person name="Zhu Q."/>
            <person name="Feng Y."/>
            <person name="Mount A."/>
            <person name="Hedgecock D."/>
            <person name="Xu Z."/>
            <person name="Liu Y."/>
            <person name="Domazet-Loso T."/>
            <person name="Du Y."/>
            <person name="Sun X."/>
            <person name="Zhang S."/>
            <person name="Liu B."/>
            <person name="Cheng P."/>
            <person name="Jiang X."/>
            <person name="Li J."/>
            <person name="Fan D."/>
            <person name="Wang W."/>
            <person name="Fu W."/>
            <person name="Wang T."/>
            <person name="Wang B."/>
            <person name="Zhang J."/>
            <person name="Peng Z."/>
            <person name="Li Y."/>
            <person name="Li N."/>
            <person name="Wang J."/>
            <person name="Chen M."/>
            <person name="He Y."/>
            <person name="Tan F."/>
            <person name="Song X."/>
            <person name="Zheng Q."/>
            <person name="Huang R."/>
            <person name="Yang H."/>
            <person name="Du X."/>
            <person name="Chen L."/>
            <person name="Yang M."/>
            <person name="Gaffney P.M."/>
            <person name="Wang S."/>
            <person name="Luo L."/>
            <person name="She Z."/>
            <person name="Ming Y."/>
            <person name="Huang W."/>
            <person name="Zhang S."/>
            <person name="Huang B."/>
            <person name="Zhang Y."/>
            <person name="Qu T."/>
            <person name="Ni P."/>
            <person name="Miao G."/>
            <person name="Wang J."/>
            <person name="Wang Q."/>
            <person name="Steinberg C.E."/>
            <person name="Wang H."/>
            <person name="Li N."/>
            <person name="Qian L."/>
            <person name="Zhang G."/>
            <person name="Li Y."/>
            <person name="Yang H."/>
            <person name="Liu X."/>
            <person name="Wang J."/>
            <person name="Yin Y."/>
            <person name="Wang J."/>
        </authorList>
    </citation>
    <scope>NUCLEOTIDE SEQUENCE [LARGE SCALE GENOMIC DNA]</scope>
    <source>
        <strain evidence="1">05x7-T-G4-1.051#20</strain>
    </source>
</reference>
<reference evidence="2" key="2">
    <citation type="submission" date="2022-08" db="UniProtKB">
        <authorList>
            <consortium name="EnsemblMetazoa"/>
        </authorList>
    </citation>
    <scope>IDENTIFICATION</scope>
    <source>
        <strain evidence="2">05x7-T-G4-1.051#20</strain>
    </source>
</reference>
<evidence type="ECO:0000313" key="1">
    <source>
        <dbReference type="EMBL" id="EKC32231.1"/>
    </source>
</evidence>
<dbReference type="OrthoDB" id="16955at2759"/>
<dbReference type="KEGG" id="crg:105319999"/>
<evidence type="ECO:0000313" key="3">
    <source>
        <dbReference type="Proteomes" id="UP000005408"/>
    </source>
</evidence>
<organism evidence="1">
    <name type="scientific">Magallana gigas</name>
    <name type="common">Pacific oyster</name>
    <name type="synonym">Crassostrea gigas</name>
    <dbReference type="NCBI Taxonomy" id="29159"/>
    <lineage>
        <taxon>Eukaryota</taxon>
        <taxon>Metazoa</taxon>
        <taxon>Spiralia</taxon>
        <taxon>Lophotrochozoa</taxon>
        <taxon>Mollusca</taxon>
        <taxon>Bivalvia</taxon>
        <taxon>Autobranchia</taxon>
        <taxon>Pteriomorphia</taxon>
        <taxon>Ostreida</taxon>
        <taxon>Ostreoidea</taxon>
        <taxon>Ostreidae</taxon>
        <taxon>Magallana</taxon>
    </lineage>
</organism>
<proteinExistence type="predicted"/>
<dbReference type="EnsemblMetazoa" id="G10489.6">
    <property type="protein sequence ID" value="G10489.6:cds"/>
    <property type="gene ID" value="G10489"/>
</dbReference>
<dbReference type="Pfam" id="PF05427">
    <property type="entry name" value="FIBP"/>
    <property type="match status" value="1"/>
</dbReference>
<dbReference type="PANTHER" id="PTHR13223">
    <property type="entry name" value="ACIDIC FIBROBLAST GROWTH FACTOR INTRACELLULAR BINDING PROTEIN"/>
    <property type="match status" value="1"/>
</dbReference>